<proteinExistence type="predicted"/>
<dbReference type="HOGENOM" id="CLU_058013_0_0_9"/>
<keyword evidence="4" id="KW-1185">Reference proteome</keyword>
<dbReference type="KEGG" id="dgi:Desgi_3009"/>
<name>R4KIF1_9FIRM</name>
<evidence type="ECO:0000313" key="3">
    <source>
        <dbReference type="EMBL" id="AGL02394.1"/>
    </source>
</evidence>
<dbReference type="Proteomes" id="UP000013520">
    <property type="component" value="Chromosome"/>
</dbReference>
<evidence type="ECO:0000256" key="1">
    <source>
        <dbReference type="SAM" id="SignalP"/>
    </source>
</evidence>
<gene>
    <name evidence="3" type="ORF">Desgi_3009</name>
</gene>
<protein>
    <recommendedName>
        <fullName evidence="2">Putative amidase domain-containing protein</fullName>
    </recommendedName>
</protein>
<dbReference type="STRING" id="767817.Desgi_3009"/>
<evidence type="ECO:0000313" key="4">
    <source>
        <dbReference type="Proteomes" id="UP000013520"/>
    </source>
</evidence>
<organism evidence="3 4">
    <name type="scientific">Desulfoscipio gibsoniae DSM 7213</name>
    <dbReference type="NCBI Taxonomy" id="767817"/>
    <lineage>
        <taxon>Bacteria</taxon>
        <taxon>Bacillati</taxon>
        <taxon>Bacillota</taxon>
        <taxon>Clostridia</taxon>
        <taxon>Eubacteriales</taxon>
        <taxon>Desulfallaceae</taxon>
        <taxon>Desulfoscipio</taxon>
    </lineage>
</organism>
<feature type="chain" id="PRO_5004367790" description="Putative amidase domain-containing protein" evidence="1">
    <location>
        <begin position="20"/>
        <end position="415"/>
    </location>
</feature>
<sequence length="415" mass="47078">MLLFVTMFGFLFISSVSFAQNNPSANDEEAIKSIISQYFNNYFDSFKYLKTANTSNIIEENDDTLLYKIINECEVEVSREFGIGYKDYSYSIDYKDILINNNQAQVGLLIDLDYQCQNTLDIKSGIYNVDYDFKLKHDGNKWFITKIDSGFDEFEQYKASYREKNKAGLKGQDLQKKMKEEKLNDIVKMKKQFEESKLMPSPHPDTSTTGSDSVTAAASYTYFSPRGTAYAERFAESSQSSRFFYTAGSGGDCTNFVSQCVWAAFGGYVEGNDTKTKSNIANKVRMTSTWYAGTGGGSSNWESVSSLWNYATQSKTLGPNGYGFNNDRVYTYINPRYEDIGEVYQVRNGSSGSYAHSVYTTDMNPNPTSYSDIFVSQHSYDKLNRPLTNLISSWGGSNCYMRNIDFTVYTSYFNS</sequence>
<reference evidence="3 4" key="1">
    <citation type="submission" date="2012-01" db="EMBL/GenBank/DDBJ databases">
        <title>Complete sequence of Desulfotomaculum gibsoniae DSM 7213.</title>
        <authorList>
            <consortium name="US DOE Joint Genome Institute"/>
            <person name="Lucas S."/>
            <person name="Han J."/>
            <person name="Lapidus A."/>
            <person name="Cheng J.-F."/>
            <person name="Goodwin L."/>
            <person name="Pitluck S."/>
            <person name="Peters L."/>
            <person name="Ovchinnikova G."/>
            <person name="Teshima H."/>
            <person name="Detter J.C."/>
            <person name="Han C."/>
            <person name="Tapia R."/>
            <person name="Land M."/>
            <person name="Hauser L."/>
            <person name="Kyrpides N."/>
            <person name="Ivanova N."/>
            <person name="Pagani I."/>
            <person name="Parshina S."/>
            <person name="Plugge C."/>
            <person name="Muyzer G."/>
            <person name="Kuever J."/>
            <person name="Ivanova A."/>
            <person name="Nazina T."/>
            <person name="Klenk H.-P."/>
            <person name="Brambilla E."/>
            <person name="Spring S."/>
            <person name="Stams A.F."/>
            <person name="Woyke T."/>
        </authorList>
    </citation>
    <scope>NUCLEOTIDE SEQUENCE [LARGE SCALE GENOMIC DNA]</scope>
    <source>
        <strain evidence="3 4">DSM 7213</strain>
    </source>
</reference>
<dbReference type="EMBL" id="CP003273">
    <property type="protein sequence ID" value="AGL02394.1"/>
    <property type="molecule type" value="Genomic_DNA"/>
</dbReference>
<dbReference type="eggNOG" id="ENOG5032WYP">
    <property type="taxonomic scope" value="Bacteria"/>
</dbReference>
<evidence type="ECO:0000259" key="2">
    <source>
        <dbReference type="Pfam" id="PF12671"/>
    </source>
</evidence>
<dbReference type="InterPro" id="IPR024301">
    <property type="entry name" value="Amidase_6"/>
</dbReference>
<dbReference type="Pfam" id="PF12671">
    <property type="entry name" value="Amidase_6"/>
    <property type="match status" value="1"/>
</dbReference>
<dbReference type="AlphaFoldDB" id="R4KIF1"/>
<keyword evidence="1" id="KW-0732">Signal</keyword>
<feature type="domain" description="Putative amidase" evidence="2">
    <location>
        <begin position="226"/>
        <end position="401"/>
    </location>
</feature>
<feature type="signal peptide" evidence="1">
    <location>
        <begin position="1"/>
        <end position="19"/>
    </location>
</feature>
<accession>R4KIF1</accession>